<reference evidence="7 10" key="3">
    <citation type="submission" date="2014-08" db="EMBL/GenBank/DDBJ databases">
        <title>First Complete Genome Sequence of the Shellfish Pathogen Vibrio tubiashii.</title>
        <authorList>
            <person name="Richards G.P."/>
            <person name="Needleman D.S."/>
            <person name="Watson M.A."/>
            <person name="Bono J.L."/>
        </authorList>
    </citation>
    <scope>NUCLEOTIDE SEQUENCE [LARGE SCALE GENOMIC DNA]</scope>
    <source>
        <strain evidence="7 10">ATCC 19109</strain>
    </source>
</reference>
<comment type="similarity">
    <text evidence="1">Belongs to the ABC transporter superfamily.</text>
</comment>
<dbReference type="InterPro" id="IPR027417">
    <property type="entry name" value="P-loop_NTPase"/>
</dbReference>
<evidence type="ECO:0000313" key="7">
    <source>
        <dbReference type="EMBL" id="AIW13327.1"/>
    </source>
</evidence>
<dbReference type="KEGG" id="vtu:IX91_03785"/>
<accession>F9T4E7</accession>
<dbReference type="GO" id="GO:0005524">
    <property type="term" value="F:ATP binding"/>
    <property type="evidence" value="ECO:0007669"/>
    <property type="project" value="UniProtKB-KW"/>
</dbReference>
<dbReference type="PANTHER" id="PTHR42711">
    <property type="entry name" value="ABC TRANSPORTER ATP-BINDING PROTEIN"/>
    <property type="match status" value="1"/>
</dbReference>
<evidence type="ECO:0000259" key="6">
    <source>
        <dbReference type="PROSITE" id="PS50893"/>
    </source>
</evidence>
<keyword evidence="4" id="KW-0547">Nucleotide-binding</keyword>
<protein>
    <submittedName>
        <fullName evidence="7">ABC transporter ATP-binding protein</fullName>
    </submittedName>
    <submittedName>
        <fullName evidence="8">ABC transporter, ATP binding protein</fullName>
    </submittedName>
</protein>
<dbReference type="Pfam" id="PF00005">
    <property type="entry name" value="ABC_tran"/>
    <property type="match status" value="1"/>
</dbReference>
<dbReference type="STRING" id="1051646.IX91_03785"/>
<evidence type="ECO:0000256" key="4">
    <source>
        <dbReference type="ARBA" id="ARBA00022741"/>
    </source>
</evidence>
<reference evidence="8" key="1">
    <citation type="submission" date="2011-08" db="EMBL/GenBank/DDBJ databases">
        <authorList>
            <person name="Hoffman M."/>
            <person name="Strain E.A."/>
            <person name="Brown E."/>
            <person name="Allard M.W."/>
        </authorList>
    </citation>
    <scope>NUCLEOTIDE SEQUENCE</scope>
    <source>
        <strain evidence="8">ATCC 19109</strain>
    </source>
</reference>
<feature type="domain" description="ABC transporter" evidence="6">
    <location>
        <begin position="4"/>
        <end position="236"/>
    </location>
</feature>
<reference evidence="8 9" key="2">
    <citation type="journal article" date="2012" name="Int. J. Syst. Evol. Microbiol.">
        <title>Vibrio caribbeanicus sp. nov., isolated from the marine sponge Scleritoderma cyanea.</title>
        <authorList>
            <person name="Hoffmann M."/>
            <person name="Monday S.R."/>
            <person name="Allard M.W."/>
            <person name="Strain E.A."/>
            <person name="Whittaker P."/>
            <person name="Naum M."/>
            <person name="McCarthy P.J."/>
            <person name="Lopez J.V."/>
            <person name="Fischer M."/>
            <person name="Brown E.W."/>
        </authorList>
    </citation>
    <scope>NUCLEOTIDE SEQUENCE [LARGE SCALE GENOMIC DNA]</scope>
    <source>
        <strain evidence="8 9">ATCC 19109</strain>
    </source>
</reference>
<proteinExistence type="inferred from homology"/>
<dbReference type="SUPFAM" id="SSF52540">
    <property type="entry name" value="P-loop containing nucleoside triphosphate hydrolases"/>
    <property type="match status" value="1"/>
</dbReference>
<evidence type="ECO:0000313" key="8">
    <source>
        <dbReference type="EMBL" id="EGU56058.1"/>
    </source>
</evidence>
<dbReference type="CDD" id="cd03230">
    <property type="entry name" value="ABC_DR_subfamily_A"/>
    <property type="match status" value="1"/>
</dbReference>
<dbReference type="GO" id="GO:0016887">
    <property type="term" value="F:ATP hydrolysis activity"/>
    <property type="evidence" value="ECO:0007669"/>
    <property type="project" value="InterPro"/>
</dbReference>
<keyword evidence="3" id="KW-0536">Nodulation</keyword>
<dbReference type="Proteomes" id="UP000030071">
    <property type="component" value="Chromosome 1"/>
</dbReference>
<sequence length="307" mass="33976">MLAIEGHKISKSYRGQDFALRDIDLHVKQGECYGVLGRNGAGKSTLIKILSTQLPKSAGTVSILGMAINKPGRIRGKINIVNGGEHGLYPWLSGYETLDYFYHLYRMKEVSRKRHIEHLLTLVGLEPNCWHRPTHKYSKGMKQRLHIARGLVNHPEVVFMDEPTIGLDVEGVESTRQLIKDICGLGKTIVLTSHNIIDIERSCNNIQIIDQGISKGCFNLSDLAEQYSAVLHVRVDASQISAVEQLLGAGSILEIAPCSSSCVTIKIATGQSSVFSLLEALHRSQVCIAHYTVENCSLEHFYLSQVS</sequence>
<organism evidence="7 10">
    <name type="scientific">Vibrio tubiashii ATCC 19109</name>
    <dbReference type="NCBI Taxonomy" id="1051646"/>
    <lineage>
        <taxon>Bacteria</taxon>
        <taxon>Pseudomonadati</taxon>
        <taxon>Pseudomonadota</taxon>
        <taxon>Gammaproteobacteria</taxon>
        <taxon>Vibrionales</taxon>
        <taxon>Vibrionaceae</taxon>
        <taxon>Vibrio</taxon>
        <taxon>Vibrio oreintalis group</taxon>
    </lineage>
</organism>
<evidence type="ECO:0000256" key="2">
    <source>
        <dbReference type="ARBA" id="ARBA00022448"/>
    </source>
</evidence>
<evidence type="ECO:0000256" key="3">
    <source>
        <dbReference type="ARBA" id="ARBA00022458"/>
    </source>
</evidence>
<evidence type="ECO:0000313" key="10">
    <source>
        <dbReference type="Proteomes" id="UP000030071"/>
    </source>
</evidence>
<dbReference type="HOGENOM" id="CLU_000604_1_2_6"/>
<dbReference type="EMBL" id="CP009354">
    <property type="protein sequence ID" value="AIW13327.1"/>
    <property type="molecule type" value="Genomic_DNA"/>
</dbReference>
<keyword evidence="5 7" id="KW-0067">ATP-binding</keyword>
<dbReference type="SMART" id="SM00382">
    <property type="entry name" value="AAA"/>
    <property type="match status" value="1"/>
</dbReference>
<dbReference type="EMBL" id="AFWI01000124">
    <property type="protein sequence ID" value="EGU56058.1"/>
    <property type="molecule type" value="Genomic_DNA"/>
</dbReference>
<dbReference type="PATRIC" id="fig|1051646.9.peg.733"/>
<dbReference type="InterPro" id="IPR003593">
    <property type="entry name" value="AAA+_ATPase"/>
</dbReference>
<gene>
    <name evidence="7" type="ORF">IX91_03785</name>
    <name evidence="8" type="ORF">VITU9109_08857</name>
</gene>
<dbReference type="GeneID" id="23443833"/>
<dbReference type="eggNOG" id="COG1131">
    <property type="taxonomic scope" value="Bacteria"/>
</dbReference>
<evidence type="ECO:0000256" key="5">
    <source>
        <dbReference type="ARBA" id="ARBA00022840"/>
    </source>
</evidence>
<dbReference type="Proteomes" id="UP000003836">
    <property type="component" value="Unassembled WGS sequence"/>
</dbReference>
<dbReference type="PANTHER" id="PTHR42711:SF5">
    <property type="entry name" value="ABC TRANSPORTER ATP-BINDING PROTEIN NATA"/>
    <property type="match status" value="1"/>
</dbReference>
<dbReference type="InterPro" id="IPR050763">
    <property type="entry name" value="ABC_transporter_ATP-binding"/>
</dbReference>
<dbReference type="PROSITE" id="PS50893">
    <property type="entry name" value="ABC_TRANSPORTER_2"/>
    <property type="match status" value="1"/>
</dbReference>
<keyword evidence="2" id="KW-0813">Transport</keyword>
<evidence type="ECO:0000256" key="1">
    <source>
        <dbReference type="ARBA" id="ARBA00005417"/>
    </source>
</evidence>
<dbReference type="InterPro" id="IPR003439">
    <property type="entry name" value="ABC_transporter-like_ATP-bd"/>
</dbReference>
<evidence type="ECO:0000313" key="9">
    <source>
        <dbReference type="Proteomes" id="UP000003836"/>
    </source>
</evidence>
<dbReference type="Gene3D" id="3.40.50.300">
    <property type="entry name" value="P-loop containing nucleotide triphosphate hydrolases"/>
    <property type="match status" value="1"/>
</dbReference>
<name>F9T4E7_9VIBR</name>
<dbReference type="AlphaFoldDB" id="F9T4E7"/>
<keyword evidence="9" id="KW-1185">Reference proteome</keyword>
<dbReference type="RefSeq" id="WP_004744381.1">
    <property type="nucleotide sequence ID" value="NZ_AFWI01000124.1"/>
</dbReference>